<evidence type="ECO:0000313" key="9">
    <source>
        <dbReference type="EMBL" id="MDT0476281.1"/>
    </source>
</evidence>
<dbReference type="PRINTS" id="PR00099">
    <property type="entry name" value="CPSGATASE"/>
</dbReference>
<dbReference type="InterPro" id="IPR017926">
    <property type="entry name" value="GATASE"/>
</dbReference>
<evidence type="ECO:0000256" key="2">
    <source>
        <dbReference type="ARBA" id="ARBA00013139"/>
    </source>
</evidence>
<dbReference type="InterPro" id="IPR006221">
    <property type="entry name" value="TrpG/PapA_dom"/>
</dbReference>
<dbReference type="InterPro" id="IPR005802">
    <property type="entry name" value="ADC_synth_comp_1"/>
</dbReference>
<reference evidence="9" key="1">
    <citation type="submission" date="2024-05" db="EMBL/GenBank/DDBJ databases">
        <title>30 novel species of actinomycetes from the DSMZ collection.</title>
        <authorList>
            <person name="Nouioui I."/>
        </authorList>
    </citation>
    <scope>NUCLEOTIDE SEQUENCE</scope>
    <source>
        <strain evidence="9">DSM 41014</strain>
    </source>
</reference>
<sequence length="698" mass="76132">MRTLLIDNYDSFTYNLHHLIAEVNGTAPVVIRNDDLDSWERLDLSSFDNVVISPGPGRPERAADFGLSARALELDLPLLGVCLGHQGLCHLYGGRVGHAPEPFHGRVSDVGHDGNTLFEGIPSPFRAVRYHSLAVTELPDSLEAIAETSDGVLMAVRHRTRPHWGVQFHPESIAGEYGRRIIANFRDLTLAARRGGRRPERAAGQSAATAGSETQTVPYELHVAELDRFPDAEQAFRALFGNEPHHFWLDSSLVAEGLSRYSFMGCGGPLSEYVTYEVGTDRVRVEDRDGVHWVEGTVFDHLDGELKRRRLAAQPGIGTEFNLGYVGYLGYELKADCGGDAVHTSPHPDAALLFCDRMLVLDHLTGTARLLSLGTAGTREEALSWLSEAKAALLRPLTPQAEHPGPGRPPAAPLTPRHSMEDYRKLIDRCQEVIRDGESYEVCLTNTFSAEGHIDTQATYRRLRETCPAPYAALLSFPGISVLSASPERFLAIDAAGHVESKPIKGTRRRGRDATEDALLAEDLRTSEKDRSENLMIVDLVRNDLGRVCALGSVHVPKLFDVETYATVHQLVTTVRGRLAPERTAVDAVRAAFPGGSMTGAPKVRTMAIIDELEGGSRGVYSGALGYFALSGAVDLNIVIRTLVHDRERTTLGTGGAVIALSDPPAEVEEMLLKAARPSAALVPQTFPDFRNGNVFRS</sequence>
<evidence type="ECO:0000259" key="8">
    <source>
        <dbReference type="Pfam" id="PF04715"/>
    </source>
</evidence>
<evidence type="ECO:0000256" key="5">
    <source>
        <dbReference type="SAM" id="MobiDB-lite"/>
    </source>
</evidence>
<dbReference type="Gene3D" id="3.60.120.10">
    <property type="entry name" value="Anthranilate synthase"/>
    <property type="match status" value="1"/>
</dbReference>
<keyword evidence="9" id="KW-0032">Aminotransferase</keyword>
<name>A0ABU2UTT3_9ACTN</name>
<evidence type="ECO:0000256" key="4">
    <source>
        <dbReference type="ARBA" id="ARBA00022962"/>
    </source>
</evidence>
<dbReference type="InterPro" id="IPR005801">
    <property type="entry name" value="ADC_synthase"/>
</dbReference>
<feature type="domain" description="Glutamine amidotransferase" evidence="6">
    <location>
        <begin position="4"/>
        <end position="185"/>
    </location>
</feature>
<dbReference type="CDD" id="cd01743">
    <property type="entry name" value="GATase1_Anthranilate_Synthase"/>
    <property type="match status" value="1"/>
</dbReference>
<dbReference type="EMBL" id="JAVRFF010000040">
    <property type="protein sequence ID" value="MDT0476281.1"/>
    <property type="molecule type" value="Genomic_DNA"/>
</dbReference>
<dbReference type="GO" id="GO:0046820">
    <property type="term" value="F:4-amino-4-deoxychorismate synthase activity"/>
    <property type="evidence" value="ECO:0007669"/>
    <property type="project" value="UniProtKB-EC"/>
</dbReference>
<dbReference type="Pfam" id="PF04715">
    <property type="entry name" value="Anth_synt_I_N"/>
    <property type="match status" value="1"/>
</dbReference>
<dbReference type="Pfam" id="PF00425">
    <property type="entry name" value="Chorismate_bind"/>
    <property type="match status" value="1"/>
</dbReference>
<keyword evidence="4" id="KW-0315">Glutamine amidotransferase</keyword>
<keyword evidence="3 9" id="KW-0808">Transferase</keyword>
<evidence type="ECO:0000256" key="1">
    <source>
        <dbReference type="ARBA" id="ARBA00005970"/>
    </source>
</evidence>
<dbReference type="PRINTS" id="PR00096">
    <property type="entry name" value="GATASE"/>
</dbReference>
<comment type="caution">
    <text evidence="9">The sequence shown here is derived from an EMBL/GenBank/DDBJ whole genome shotgun (WGS) entry which is preliminary data.</text>
</comment>
<dbReference type="Proteomes" id="UP001180489">
    <property type="component" value="Unassembled WGS sequence"/>
</dbReference>
<dbReference type="NCBIfam" id="TIGR00566">
    <property type="entry name" value="trpG_papA"/>
    <property type="match status" value="1"/>
</dbReference>
<evidence type="ECO:0000259" key="7">
    <source>
        <dbReference type="Pfam" id="PF00425"/>
    </source>
</evidence>
<accession>A0ABU2UTT3</accession>
<feature type="domain" description="Chorismate-utilising enzyme C-terminal" evidence="7">
    <location>
        <begin position="421"/>
        <end position="674"/>
    </location>
</feature>
<dbReference type="SUPFAM" id="SSF56322">
    <property type="entry name" value="ADC synthase"/>
    <property type="match status" value="1"/>
</dbReference>
<dbReference type="InterPro" id="IPR015890">
    <property type="entry name" value="Chorismate_C"/>
</dbReference>
<dbReference type="RefSeq" id="WP_311636982.1">
    <property type="nucleotide sequence ID" value="NZ_JAVRFF010000040.1"/>
</dbReference>
<dbReference type="SUPFAM" id="SSF52317">
    <property type="entry name" value="Class I glutamine amidotransferase-like"/>
    <property type="match status" value="1"/>
</dbReference>
<dbReference type="PANTHER" id="PTHR11236">
    <property type="entry name" value="AMINOBENZOATE/ANTHRANILATE SYNTHASE"/>
    <property type="match status" value="1"/>
</dbReference>
<gene>
    <name evidence="9" type="primary">pabB</name>
    <name evidence="9" type="ORF">RM863_29560</name>
</gene>
<evidence type="ECO:0000313" key="10">
    <source>
        <dbReference type="Proteomes" id="UP001180489"/>
    </source>
</evidence>
<dbReference type="InterPro" id="IPR019999">
    <property type="entry name" value="Anth_synth_I-like"/>
</dbReference>
<dbReference type="EC" id="2.6.1.85" evidence="2"/>
<feature type="region of interest" description="Disordered" evidence="5">
    <location>
        <begin position="398"/>
        <end position="417"/>
    </location>
</feature>
<dbReference type="PRINTS" id="PR00097">
    <property type="entry name" value="ANTSNTHASEII"/>
</dbReference>
<evidence type="ECO:0000259" key="6">
    <source>
        <dbReference type="Pfam" id="PF00117"/>
    </source>
</evidence>
<dbReference type="PROSITE" id="PS51273">
    <property type="entry name" value="GATASE_TYPE_1"/>
    <property type="match status" value="1"/>
</dbReference>
<organism evidence="9 10">
    <name type="scientific">Streptomyces hintoniae</name>
    <dbReference type="NCBI Taxonomy" id="3075521"/>
    <lineage>
        <taxon>Bacteria</taxon>
        <taxon>Bacillati</taxon>
        <taxon>Actinomycetota</taxon>
        <taxon>Actinomycetes</taxon>
        <taxon>Kitasatosporales</taxon>
        <taxon>Streptomycetaceae</taxon>
        <taxon>Streptomyces</taxon>
    </lineage>
</organism>
<dbReference type="Pfam" id="PF00117">
    <property type="entry name" value="GATase"/>
    <property type="match status" value="1"/>
</dbReference>
<evidence type="ECO:0000256" key="3">
    <source>
        <dbReference type="ARBA" id="ARBA00022679"/>
    </source>
</evidence>
<proteinExistence type="inferred from homology"/>
<dbReference type="NCBIfam" id="TIGR00553">
    <property type="entry name" value="pabB"/>
    <property type="match status" value="1"/>
</dbReference>
<protein>
    <recommendedName>
        <fullName evidence="2">aminodeoxychorismate synthase</fullName>
        <ecNumber evidence="2">2.6.1.85</ecNumber>
    </recommendedName>
</protein>
<feature type="domain" description="Anthranilate synthase component I N-terminal" evidence="8">
    <location>
        <begin position="234"/>
        <end position="366"/>
    </location>
</feature>
<dbReference type="Gene3D" id="3.40.50.880">
    <property type="match status" value="1"/>
</dbReference>
<keyword evidence="10" id="KW-1185">Reference proteome</keyword>
<dbReference type="InterPro" id="IPR029062">
    <property type="entry name" value="Class_I_gatase-like"/>
</dbReference>
<comment type="similarity">
    <text evidence="1">In the C-terminal section; belongs to the anthranilate synthase component I family.</text>
</comment>
<dbReference type="PANTHER" id="PTHR11236:SF18">
    <property type="entry name" value="AMINODEOXYCHORISMATE SYNTHASE"/>
    <property type="match status" value="1"/>
</dbReference>
<feature type="region of interest" description="Disordered" evidence="5">
    <location>
        <begin position="194"/>
        <end position="213"/>
    </location>
</feature>
<dbReference type="InterPro" id="IPR006805">
    <property type="entry name" value="Anth_synth_I_N"/>
</dbReference>